<reference evidence="2 3" key="1">
    <citation type="journal article" date="2019" name="Front. Microbiol.">
        <title>Thermoanaerosceptrum fracticalcis gen. nov. sp. nov., a Novel Fumarate-Fermenting Microorganism From a Deep Fractured Carbonate Aquifer of the US Great Basin.</title>
        <authorList>
            <person name="Hamilton-Brehm S.D."/>
            <person name="Stewart L.E."/>
            <person name="Zavarin M."/>
            <person name="Caldwell M."/>
            <person name="Lawson P.A."/>
            <person name="Onstott T.C."/>
            <person name="Grzymski J."/>
            <person name="Neveux I."/>
            <person name="Lollar B.S."/>
            <person name="Russell C.E."/>
            <person name="Moser D.P."/>
        </authorList>
    </citation>
    <scope>NUCLEOTIDE SEQUENCE [LARGE SCALE GENOMIC DNA]</scope>
    <source>
        <strain evidence="2 3">DRI-13</strain>
    </source>
</reference>
<protein>
    <submittedName>
        <fullName evidence="2">Uncharacterized protein</fullName>
    </submittedName>
</protein>
<name>A0A7G6E199_THEFR</name>
<dbReference type="RefSeq" id="WP_034424671.1">
    <property type="nucleotide sequence ID" value="NZ_CP045798.1"/>
</dbReference>
<evidence type="ECO:0000256" key="1">
    <source>
        <dbReference type="SAM" id="Coils"/>
    </source>
</evidence>
<proteinExistence type="predicted"/>
<organism evidence="2 3">
    <name type="scientific">Thermanaerosceptrum fracticalcis</name>
    <dbReference type="NCBI Taxonomy" id="1712410"/>
    <lineage>
        <taxon>Bacteria</taxon>
        <taxon>Bacillati</taxon>
        <taxon>Bacillota</taxon>
        <taxon>Clostridia</taxon>
        <taxon>Eubacteriales</taxon>
        <taxon>Peptococcaceae</taxon>
        <taxon>Thermanaerosceptrum</taxon>
    </lineage>
</organism>
<gene>
    <name evidence="2" type="ORF">BR63_05700</name>
</gene>
<feature type="coiled-coil region" evidence="1">
    <location>
        <begin position="2"/>
        <end position="50"/>
    </location>
</feature>
<dbReference type="AlphaFoldDB" id="A0A7G6E199"/>
<evidence type="ECO:0000313" key="3">
    <source>
        <dbReference type="Proteomes" id="UP000515847"/>
    </source>
</evidence>
<sequence>MNQEAKEKLERTLREYWKSKQKLWGLERGLELVEKEIKRCRTILAEKEDLIPSPTQLSFTLGVAGGGSCEFTPVERTLQLYEMTQISLIQRIKELRQKQAQLSQRIFKIRFSNDWIDYIAENHLDDFERKIFEQCYAYGRSNIQVGIALNCDEATVRRKREKILLTFYEFLRIRA</sequence>
<dbReference type="EMBL" id="CP045798">
    <property type="protein sequence ID" value="QNB45853.1"/>
    <property type="molecule type" value="Genomic_DNA"/>
</dbReference>
<keyword evidence="3" id="KW-1185">Reference proteome</keyword>
<dbReference type="OrthoDB" id="9836543at2"/>
<evidence type="ECO:0000313" key="2">
    <source>
        <dbReference type="EMBL" id="QNB45853.1"/>
    </source>
</evidence>
<dbReference type="Proteomes" id="UP000515847">
    <property type="component" value="Chromosome"/>
</dbReference>
<accession>A0A7G6E199</accession>
<keyword evidence="1" id="KW-0175">Coiled coil</keyword>
<dbReference type="KEGG" id="tfr:BR63_05700"/>